<dbReference type="Gene3D" id="1.20.120.1630">
    <property type="match status" value="1"/>
</dbReference>
<dbReference type="PANTHER" id="PTHR12714">
    <property type="entry name" value="PROTEIN-S ISOPRENYLCYSTEINE O-METHYLTRANSFERASE"/>
    <property type="match status" value="1"/>
</dbReference>
<dbReference type="GO" id="GO:0004671">
    <property type="term" value="F:protein C-terminal S-isoprenylcysteine carboxyl O-methyltransferase activity"/>
    <property type="evidence" value="ECO:0007669"/>
    <property type="project" value="UniProtKB-EC"/>
</dbReference>
<comment type="subcellular location">
    <subcellularLocation>
        <location evidence="5">Endoplasmic reticulum membrane</location>
        <topology evidence="5">Multi-pass membrane protein</topology>
    </subcellularLocation>
    <subcellularLocation>
        <location evidence="1">Membrane</location>
        <topology evidence="1">Multi-pass membrane protein</topology>
    </subcellularLocation>
</comment>
<keyword evidence="5" id="KW-0808">Transferase</keyword>
<gene>
    <name evidence="6" type="ORF">GSI_04197</name>
</gene>
<keyword evidence="7" id="KW-1185">Reference proteome</keyword>
<comment type="similarity">
    <text evidence="5">Belongs to the class VI-like SAM-binding methyltransferase superfamily. Isoprenylcysteine carboxyl methyltransferase family.</text>
</comment>
<dbReference type="EMBL" id="AYKW01000007">
    <property type="protein sequence ID" value="PIL33574.1"/>
    <property type="molecule type" value="Genomic_DNA"/>
</dbReference>
<protein>
    <recommendedName>
        <fullName evidence="5">Protein-S-isoprenylcysteine O-methyltransferase</fullName>
        <ecNumber evidence="5">2.1.1.100</ecNumber>
    </recommendedName>
</protein>
<keyword evidence="4 5" id="KW-0472">Membrane</keyword>
<accession>A0A2G8SII3</accession>
<dbReference type="PANTHER" id="PTHR12714:SF9">
    <property type="entry name" value="PROTEIN-S-ISOPRENYLCYSTEINE O-METHYLTRANSFERASE"/>
    <property type="match status" value="1"/>
</dbReference>
<dbReference type="AlphaFoldDB" id="A0A2G8SII3"/>
<dbReference type="InterPro" id="IPR007269">
    <property type="entry name" value="ICMT_MeTrfase"/>
</dbReference>
<reference evidence="6 7" key="1">
    <citation type="journal article" date="2015" name="Sci. Rep.">
        <title>Chromosome-level genome map provides insights into diverse defense mechanisms in the medicinal fungus Ganoderma sinense.</title>
        <authorList>
            <person name="Zhu Y."/>
            <person name="Xu J."/>
            <person name="Sun C."/>
            <person name="Zhou S."/>
            <person name="Xu H."/>
            <person name="Nelson D.R."/>
            <person name="Qian J."/>
            <person name="Song J."/>
            <person name="Luo H."/>
            <person name="Xiang L."/>
            <person name="Li Y."/>
            <person name="Xu Z."/>
            <person name="Ji A."/>
            <person name="Wang L."/>
            <person name="Lu S."/>
            <person name="Hayward A."/>
            <person name="Sun W."/>
            <person name="Li X."/>
            <person name="Schwartz D.C."/>
            <person name="Wang Y."/>
            <person name="Chen S."/>
        </authorList>
    </citation>
    <scope>NUCLEOTIDE SEQUENCE [LARGE SCALE GENOMIC DNA]</scope>
    <source>
        <strain evidence="6 7">ZZ0214-1</strain>
    </source>
</reference>
<dbReference type="OrthoDB" id="422086at2759"/>
<comment type="catalytic activity">
    <reaction evidence="5">
        <text>[protein]-C-terminal S-[(2E,6E)-farnesyl]-L-cysteine + S-adenosyl-L-methionine = [protein]-C-terminal S-[(2E,6E)-farnesyl]-L-cysteine methyl ester + S-adenosyl-L-homocysteine</text>
        <dbReference type="Rhea" id="RHEA:21672"/>
        <dbReference type="Rhea" id="RHEA-COMP:12125"/>
        <dbReference type="Rhea" id="RHEA-COMP:12126"/>
        <dbReference type="ChEBI" id="CHEBI:57856"/>
        <dbReference type="ChEBI" id="CHEBI:59789"/>
        <dbReference type="ChEBI" id="CHEBI:90510"/>
        <dbReference type="ChEBI" id="CHEBI:90511"/>
        <dbReference type="EC" id="2.1.1.100"/>
    </reaction>
</comment>
<evidence type="ECO:0000256" key="4">
    <source>
        <dbReference type="ARBA" id="ARBA00023136"/>
    </source>
</evidence>
<dbReference type="GO" id="GO:0005789">
    <property type="term" value="C:endoplasmic reticulum membrane"/>
    <property type="evidence" value="ECO:0007669"/>
    <property type="project" value="UniProtKB-SubCell"/>
</dbReference>
<evidence type="ECO:0000256" key="3">
    <source>
        <dbReference type="ARBA" id="ARBA00022989"/>
    </source>
</evidence>
<name>A0A2G8SII3_9APHY</name>
<keyword evidence="5" id="KW-0256">Endoplasmic reticulum</keyword>
<feature type="transmembrane region" description="Helical" evidence="5">
    <location>
        <begin position="71"/>
        <end position="91"/>
    </location>
</feature>
<dbReference type="Pfam" id="PF04140">
    <property type="entry name" value="ICMT"/>
    <property type="match status" value="1"/>
</dbReference>
<feature type="transmembrane region" description="Helical" evidence="5">
    <location>
        <begin position="170"/>
        <end position="190"/>
    </location>
</feature>
<keyword evidence="5" id="KW-0949">S-adenosyl-L-methionine</keyword>
<organism evidence="6 7">
    <name type="scientific">Ganoderma sinense ZZ0214-1</name>
    <dbReference type="NCBI Taxonomy" id="1077348"/>
    <lineage>
        <taxon>Eukaryota</taxon>
        <taxon>Fungi</taxon>
        <taxon>Dikarya</taxon>
        <taxon>Basidiomycota</taxon>
        <taxon>Agaricomycotina</taxon>
        <taxon>Agaricomycetes</taxon>
        <taxon>Polyporales</taxon>
        <taxon>Polyporaceae</taxon>
        <taxon>Ganoderma</taxon>
    </lineage>
</organism>
<dbReference type="EC" id="2.1.1.100" evidence="5"/>
<sequence>MSSTKNPIGSGPLPPILKVPLLITNAILIFRSFTPPEKPPLARERKRVEPAPGITLSRYPSVEKVRRGFKVASMIFFCGISLIEAALILWYHSSWIYLAYVPRSMLPFVRLGSLGLSPGALAGCLLTVVGGLLRTRSYRELGRLFTYELSIRDNHKLITMGPYSIVRHPSYLGVFILMVGNITLLTSKGSWFVESGLWDTYWGRRIGCSAAGFFLFTALRLFLRVDEEDRMMRKEFGEEWERWAKKTRYRLIPFVY</sequence>
<keyword evidence="2 5" id="KW-0812">Transmembrane</keyword>
<feature type="transmembrane region" description="Helical" evidence="5">
    <location>
        <begin position="202"/>
        <end position="223"/>
    </location>
</feature>
<keyword evidence="5" id="KW-0489">Methyltransferase</keyword>
<proteinExistence type="inferred from homology"/>
<dbReference type="GO" id="GO:0032259">
    <property type="term" value="P:methylation"/>
    <property type="evidence" value="ECO:0007669"/>
    <property type="project" value="UniProtKB-KW"/>
</dbReference>
<comment type="caution">
    <text evidence="6">The sequence shown here is derived from an EMBL/GenBank/DDBJ whole genome shotgun (WGS) entry which is preliminary data.</text>
</comment>
<evidence type="ECO:0000256" key="1">
    <source>
        <dbReference type="ARBA" id="ARBA00004141"/>
    </source>
</evidence>
<evidence type="ECO:0000256" key="5">
    <source>
        <dbReference type="RuleBase" id="RU362022"/>
    </source>
</evidence>
<dbReference type="STRING" id="1077348.A0A2G8SII3"/>
<evidence type="ECO:0000313" key="6">
    <source>
        <dbReference type="EMBL" id="PIL33574.1"/>
    </source>
</evidence>
<evidence type="ECO:0000256" key="2">
    <source>
        <dbReference type="ARBA" id="ARBA00022692"/>
    </source>
</evidence>
<dbReference type="Proteomes" id="UP000230002">
    <property type="component" value="Unassembled WGS sequence"/>
</dbReference>
<evidence type="ECO:0000313" key="7">
    <source>
        <dbReference type="Proteomes" id="UP000230002"/>
    </source>
</evidence>
<feature type="transmembrane region" description="Helical" evidence="5">
    <location>
        <begin position="111"/>
        <end position="133"/>
    </location>
</feature>
<keyword evidence="3 5" id="KW-1133">Transmembrane helix</keyword>